<accession>A0ABN3R0E2</accession>
<reference evidence="2 3" key="1">
    <citation type="journal article" date="2019" name="Int. J. Syst. Evol. Microbiol.">
        <title>The Global Catalogue of Microorganisms (GCM) 10K type strain sequencing project: providing services to taxonomists for standard genome sequencing and annotation.</title>
        <authorList>
            <consortium name="The Broad Institute Genomics Platform"/>
            <consortium name="The Broad Institute Genome Sequencing Center for Infectious Disease"/>
            <person name="Wu L."/>
            <person name="Ma J."/>
        </authorList>
    </citation>
    <scope>NUCLEOTIDE SEQUENCE [LARGE SCALE GENOMIC DNA]</scope>
    <source>
        <strain evidence="2 3">JCM 4524</strain>
    </source>
</reference>
<organism evidence="2 3">
    <name type="scientific">Streptomyces vastus</name>
    <dbReference type="NCBI Taxonomy" id="285451"/>
    <lineage>
        <taxon>Bacteria</taxon>
        <taxon>Bacillati</taxon>
        <taxon>Actinomycetota</taxon>
        <taxon>Actinomycetes</taxon>
        <taxon>Kitasatosporales</taxon>
        <taxon>Streptomycetaceae</taxon>
        <taxon>Streptomyces</taxon>
    </lineage>
</organism>
<evidence type="ECO:0000313" key="3">
    <source>
        <dbReference type="Proteomes" id="UP001500151"/>
    </source>
</evidence>
<keyword evidence="3" id="KW-1185">Reference proteome</keyword>
<sequence length="116" mass="11948">MLRTGVPATAYGVGGGAQRVQRGVTVEVERLLRGDPPTLGGTVEDGLKVGLSGHRGGPFPQGVDGLIQRTPALWGSSRQAANAPMRVPTKAPAMRKGPYGTAVLRPPLRVTTSPAA</sequence>
<evidence type="ECO:0000313" key="2">
    <source>
        <dbReference type="EMBL" id="GAA2639472.1"/>
    </source>
</evidence>
<comment type="caution">
    <text evidence="2">The sequence shown here is derived from an EMBL/GenBank/DDBJ whole genome shotgun (WGS) entry which is preliminary data.</text>
</comment>
<evidence type="ECO:0000256" key="1">
    <source>
        <dbReference type="SAM" id="MobiDB-lite"/>
    </source>
</evidence>
<dbReference type="Proteomes" id="UP001500151">
    <property type="component" value="Unassembled WGS sequence"/>
</dbReference>
<gene>
    <name evidence="2" type="ORF">GCM10010307_38850</name>
</gene>
<feature type="region of interest" description="Disordered" evidence="1">
    <location>
        <begin position="77"/>
        <end position="116"/>
    </location>
</feature>
<name>A0ABN3R0E2_9ACTN</name>
<dbReference type="EMBL" id="BAAASJ010000036">
    <property type="protein sequence ID" value="GAA2639472.1"/>
    <property type="molecule type" value="Genomic_DNA"/>
</dbReference>
<protein>
    <submittedName>
        <fullName evidence="2">Uncharacterized protein</fullName>
    </submittedName>
</protein>
<proteinExistence type="predicted"/>